<keyword evidence="6" id="KW-1185">Reference proteome</keyword>
<evidence type="ECO:0000313" key="5">
    <source>
        <dbReference type="EMBL" id="KAF2862449.1"/>
    </source>
</evidence>
<protein>
    <recommendedName>
        <fullName evidence="4">WSC domain-containing protein</fullName>
    </recommendedName>
</protein>
<name>A0A6A7C5W9_9PEZI</name>
<organism evidence="5 6">
    <name type="scientific">Piedraia hortae CBS 480.64</name>
    <dbReference type="NCBI Taxonomy" id="1314780"/>
    <lineage>
        <taxon>Eukaryota</taxon>
        <taxon>Fungi</taxon>
        <taxon>Dikarya</taxon>
        <taxon>Ascomycota</taxon>
        <taxon>Pezizomycotina</taxon>
        <taxon>Dothideomycetes</taxon>
        <taxon>Dothideomycetidae</taxon>
        <taxon>Capnodiales</taxon>
        <taxon>Piedraiaceae</taxon>
        <taxon>Piedraia</taxon>
    </lineage>
</organism>
<dbReference type="EMBL" id="MU005966">
    <property type="protein sequence ID" value="KAF2862449.1"/>
    <property type="molecule type" value="Genomic_DNA"/>
</dbReference>
<reference evidence="5" key="1">
    <citation type="journal article" date="2020" name="Stud. Mycol.">
        <title>101 Dothideomycetes genomes: a test case for predicting lifestyles and emergence of pathogens.</title>
        <authorList>
            <person name="Haridas S."/>
            <person name="Albert R."/>
            <person name="Binder M."/>
            <person name="Bloem J."/>
            <person name="Labutti K."/>
            <person name="Salamov A."/>
            <person name="Andreopoulos B."/>
            <person name="Baker S."/>
            <person name="Barry K."/>
            <person name="Bills G."/>
            <person name="Bluhm B."/>
            <person name="Cannon C."/>
            <person name="Castanera R."/>
            <person name="Culley D."/>
            <person name="Daum C."/>
            <person name="Ezra D."/>
            <person name="Gonzalez J."/>
            <person name="Henrissat B."/>
            <person name="Kuo A."/>
            <person name="Liang C."/>
            <person name="Lipzen A."/>
            <person name="Lutzoni F."/>
            <person name="Magnuson J."/>
            <person name="Mondo S."/>
            <person name="Nolan M."/>
            <person name="Ohm R."/>
            <person name="Pangilinan J."/>
            <person name="Park H.-J."/>
            <person name="Ramirez L."/>
            <person name="Alfaro M."/>
            <person name="Sun H."/>
            <person name="Tritt A."/>
            <person name="Yoshinaga Y."/>
            <person name="Zwiers L.-H."/>
            <person name="Turgeon B."/>
            <person name="Goodwin S."/>
            <person name="Spatafora J."/>
            <person name="Crous P."/>
            <person name="Grigoriev I."/>
        </authorList>
    </citation>
    <scope>NUCLEOTIDE SEQUENCE</scope>
    <source>
        <strain evidence="5">CBS 480.64</strain>
    </source>
</reference>
<dbReference type="OrthoDB" id="2537459at2759"/>
<feature type="signal peptide" evidence="3">
    <location>
        <begin position="1"/>
        <end position="19"/>
    </location>
</feature>
<keyword evidence="2" id="KW-0472">Membrane</keyword>
<dbReference type="SMART" id="SM00321">
    <property type="entry name" value="WSC"/>
    <property type="match status" value="1"/>
</dbReference>
<dbReference type="PROSITE" id="PS51212">
    <property type="entry name" value="WSC"/>
    <property type="match status" value="1"/>
</dbReference>
<evidence type="ECO:0000256" key="2">
    <source>
        <dbReference type="SAM" id="Phobius"/>
    </source>
</evidence>
<keyword evidence="2" id="KW-1133">Transmembrane helix</keyword>
<dbReference type="PANTHER" id="PTHR16861">
    <property type="entry name" value="GLYCOPROTEIN 38"/>
    <property type="match status" value="1"/>
</dbReference>
<evidence type="ECO:0000313" key="6">
    <source>
        <dbReference type="Proteomes" id="UP000799421"/>
    </source>
</evidence>
<feature type="chain" id="PRO_5025493303" description="WSC domain-containing protein" evidence="3">
    <location>
        <begin position="20"/>
        <end position="373"/>
    </location>
</feature>
<accession>A0A6A7C5W9</accession>
<sequence>MWLTWLLLASAVRIGAVQLAYCSSQNTGSSFTPAFSIYQSNGACISTCQAQYAYAILQWQNCWCSNYAPADQTDLGDCSQNCPGYPSDKCGNKEKGLYGYLKLNKAASGTGGASVSPSSSKASSSDTTTQLITSTSSPSSTLATTTASPTPSSSSSSSTNDPVILPLPATSEATSGLVTGSPVLQTRTIKISGAIVTQTVLFTPMVAPDRGDVHMKHGLSGGAIAGIVIGTLLLLTAVLLGIFLLWRRKQRKASEAAGPRRNGSVLSKTGLLARDMTENDVTSSHTSRNRQSTISGNSVYAEGIHPTRSFGSSHGTGDFRPMVYDQRLNPSALFAHVGGNGSRVSIQDQQDFSRPLAVRNPDIRTSIESRRSH</sequence>
<feature type="compositionally biased region" description="Low complexity" evidence="1">
    <location>
        <begin position="113"/>
        <end position="159"/>
    </location>
</feature>
<feature type="compositionally biased region" description="Basic and acidic residues" evidence="1">
    <location>
        <begin position="361"/>
        <end position="373"/>
    </location>
</feature>
<evidence type="ECO:0000259" key="4">
    <source>
        <dbReference type="PROSITE" id="PS51212"/>
    </source>
</evidence>
<evidence type="ECO:0000256" key="1">
    <source>
        <dbReference type="SAM" id="MobiDB-lite"/>
    </source>
</evidence>
<feature type="region of interest" description="Disordered" evidence="1">
    <location>
        <begin position="109"/>
        <end position="166"/>
    </location>
</feature>
<dbReference type="PANTHER" id="PTHR16861:SF4">
    <property type="entry name" value="SH3 DOMAIN PROTEIN (AFU_ORTHOLOGUE AFUA_1G13610)"/>
    <property type="match status" value="1"/>
</dbReference>
<keyword evidence="2" id="KW-0812">Transmembrane</keyword>
<feature type="transmembrane region" description="Helical" evidence="2">
    <location>
        <begin position="223"/>
        <end position="246"/>
    </location>
</feature>
<dbReference type="AlphaFoldDB" id="A0A6A7C5W9"/>
<keyword evidence="3" id="KW-0732">Signal</keyword>
<feature type="region of interest" description="Disordered" evidence="1">
    <location>
        <begin position="344"/>
        <end position="373"/>
    </location>
</feature>
<dbReference type="InterPro" id="IPR002889">
    <property type="entry name" value="WSC_carb-bd"/>
</dbReference>
<feature type="domain" description="WSC" evidence="4">
    <location>
        <begin position="16"/>
        <end position="103"/>
    </location>
</feature>
<dbReference type="Proteomes" id="UP000799421">
    <property type="component" value="Unassembled WGS sequence"/>
</dbReference>
<feature type="region of interest" description="Disordered" evidence="1">
    <location>
        <begin position="276"/>
        <end position="299"/>
    </location>
</feature>
<proteinExistence type="predicted"/>
<dbReference type="Pfam" id="PF01822">
    <property type="entry name" value="WSC"/>
    <property type="match status" value="1"/>
</dbReference>
<evidence type="ECO:0000256" key="3">
    <source>
        <dbReference type="SAM" id="SignalP"/>
    </source>
</evidence>
<feature type="compositionally biased region" description="Polar residues" evidence="1">
    <location>
        <begin position="279"/>
        <end position="298"/>
    </location>
</feature>
<gene>
    <name evidence="5" type="ORF">K470DRAFT_212791</name>
</gene>